<organism evidence="3 4">
    <name type="scientific">Desulfopila aestuarii DSM 18488</name>
    <dbReference type="NCBI Taxonomy" id="1121416"/>
    <lineage>
        <taxon>Bacteria</taxon>
        <taxon>Pseudomonadati</taxon>
        <taxon>Thermodesulfobacteriota</taxon>
        <taxon>Desulfobulbia</taxon>
        <taxon>Desulfobulbales</taxon>
        <taxon>Desulfocapsaceae</taxon>
        <taxon>Desulfopila</taxon>
    </lineage>
</organism>
<dbReference type="PANTHER" id="PTHR42942:SF1">
    <property type="entry name" value="ALKYLTRANSFERASE-LIKE PROTEIN 1"/>
    <property type="match status" value="1"/>
</dbReference>
<name>A0A1M7Y4Y4_9BACT</name>
<evidence type="ECO:0000313" key="4">
    <source>
        <dbReference type="Proteomes" id="UP000184603"/>
    </source>
</evidence>
<dbReference type="AlphaFoldDB" id="A0A1M7Y4Y4"/>
<protein>
    <submittedName>
        <fullName evidence="3">Methylated-DNA-protein-cysteine methyltransferase related protein</fullName>
    </submittedName>
</protein>
<reference evidence="3 4" key="1">
    <citation type="submission" date="2016-12" db="EMBL/GenBank/DDBJ databases">
        <authorList>
            <person name="Song W.-J."/>
            <person name="Kurnit D.M."/>
        </authorList>
    </citation>
    <scope>NUCLEOTIDE SEQUENCE [LARGE SCALE GENOMIC DNA]</scope>
    <source>
        <strain evidence="3 4">DSM 18488</strain>
    </source>
</reference>
<dbReference type="InterPro" id="IPR036388">
    <property type="entry name" value="WH-like_DNA-bd_sf"/>
</dbReference>
<accession>A0A1M7Y4Y4</accession>
<sequence>MATTFTERVREIIKQIPQGKVTTYGIIAAGAGNGSGARQVARILHSSSKTHGLPWHRVVNRAGKISLPPGRGYEMQRDLLLSEGIIFTVNDVIDLDQFLWLPGEKCELS</sequence>
<dbReference type="Gene3D" id="1.10.10.10">
    <property type="entry name" value="Winged helix-like DNA-binding domain superfamily/Winged helix DNA-binding domain"/>
    <property type="match status" value="1"/>
</dbReference>
<dbReference type="STRING" id="1121416.SAMN02745220_01869"/>
<dbReference type="RefSeq" id="WP_073613177.1">
    <property type="nucleotide sequence ID" value="NZ_FRFE01000007.1"/>
</dbReference>
<proteinExistence type="predicted"/>
<dbReference type="OrthoDB" id="9132167at2"/>
<dbReference type="Proteomes" id="UP000184603">
    <property type="component" value="Unassembled WGS sequence"/>
</dbReference>
<dbReference type="GO" id="GO:0032259">
    <property type="term" value="P:methylation"/>
    <property type="evidence" value="ECO:0007669"/>
    <property type="project" value="UniProtKB-KW"/>
</dbReference>
<keyword evidence="3" id="KW-0489">Methyltransferase</keyword>
<feature type="domain" description="Methylated-DNA-[protein]-cysteine S-methyltransferase DNA binding" evidence="2">
    <location>
        <begin position="5"/>
        <end position="85"/>
    </location>
</feature>
<dbReference type="GO" id="GO:0006281">
    <property type="term" value="P:DNA repair"/>
    <property type="evidence" value="ECO:0007669"/>
    <property type="project" value="InterPro"/>
</dbReference>
<dbReference type="EMBL" id="FRFE01000007">
    <property type="protein sequence ID" value="SHO47432.1"/>
    <property type="molecule type" value="Genomic_DNA"/>
</dbReference>
<keyword evidence="1" id="KW-0227">DNA damage</keyword>
<evidence type="ECO:0000313" key="3">
    <source>
        <dbReference type="EMBL" id="SHO47432.1"/>
    </source>
</evidence>
<dbReference type="SUPFAM" id="SSF46767">
    <property type="entry name" value="Methylated DNA-protein cysteine methyltransferase, C-terminal domain"/>
    <property type="match status" value="1"/>
</dbReference>
<keyword evidence="4" id="KW-1185">Reference proteome</keyword>
<dbReference type="InterPro" id="IPR036217">
    <property type="entry name" value="MethylDNA_cys_MeTrfase_DNAb"/>
</dbReference>
<evidence type="ECO:0000259" key="2">
    <source>
        <dbReference type="Pfam" id="PF01035"/>
    </source>
</evidence>
<dbReference type="InterPro" id="IPR014048">
    <property type="entry name" value="MethylDNA_cys_MeTrfase_DNA-bd"/>
</dbReference>
<dbReference type="GO" id="GO:0008168">
    <property type="term" value="F:methyltransferase activity"/>
    <property type="evidence" value="ECO:0007669"/>
    <property type="project" value="UniProtKB-KW"/>
</dbReference>
<dbReference type="Pfam" id="PF01035">
    <property type="entry name" value="DNA_binding_1"/>
    <property type="match status" value="1"/>
</dbReference>
<gene>
    <name evidence="3" type="ORF">SAMN02745220_01869</name>
</gene>
<keyword evidence="3" id="KW-0808">Transferase</keyword>
<dbReference type="PANTHER" id="PTHR42942">
    <property type="entry name" value="6-O-METHYLGUANINE DNA METHYLTRANSFERASE"/>
    <property type="match status" value="1"/>
</dbReference>
<dbReference type="InterPro" id="IPR052520">
    <property type="entry name" value="ATL_DNA_repair"/>
</dbReference>
<evidence type="ECO:0000256" key="1">
    <source>
        <dbReference type="ARBA" id="ARBA00022763"/>
    </source>
</evidence>
<dbReference type="CDD" id="cd06445">
    <property type="entry name" value="ATase"/>
    <property type="match status" value="1"/>
</dbReference>